<organism evidence="3 4">
    <name type="scientific">Phreatobacter aquaticus</name>
    <dbReference type="NCBI Taxonomy" id="2570229"/>
    <lineage>
        <taxon>Bacteria</taxon>
        <taxon>Pseudomonadati</taxon>
        <taxon>Pseudomonadota</taxon>
        <taxon>Alphaproteobacteria</taxon>
        <taxon>Hyphomicrobiales</taxon>
        <taxon>Phreatobacteraceae</taxon>
        <taxon>Phreatobacter</taxon>
    </lineage>
</organism>
<protein>
    <submittedName>
        <fullName evidence="3">Glycosyl hydrolase family protein</fullName>
    </submittedName>
</protein>
<keyword evidence="4" id="KW-1185">Reference proteome</keyword>
<keyword evidence="3" id="KW-0378">Hydrolase</keyword>
<dbReference type="GO" id="GO:0004553">
    <property type="term" value="F:hydrolase activity, hydrolyzing O-glycosyl compounds"/>
    <property type="evidence" value="ECO:0007669"/>
    <property type="project" value="InterPro"/>
</dbReference>
<dbReference type="GO" id="GO:0005975">
    <property type="term" value="P:carbohydrate metabolic process"/>
    <property type="evidence" value="ECO:0007669"/>
    <property type="project" value="InterPro"/>
</dbReference>
<evidence type="ECO:0000256" key="1">
    <source>
        <dbReference type="ARBA" id="ARBA00006865"/>
    </source>
</evidence>
<dbReference type="EMBL" id="CP039865">
    <property type="protein sequence ID" value="QCK87815.1"/>
    <property type="molecule type" value="Genomic_DNA"/>
</dbReference>
<name>A0A4D7QL47_9HYPH</name>
<gene>
    <name evidence="3" type="ORF">E8L99_19680</name>
</gene>
<proteinExistence type="inferred from homology"/>
<dbReference type="InterPro" id="IPR000757">
    <property type="entry name" value="Beta-glucanase-like"/>
</dbReference>
<dbReference type="InterPro" id="IPR006311">
    <property type="entry name" value="TAT_signal"/>
</dbReference>
<dbReference type="Proteomes" id="UP000298588">
    <property type="component" value="Chromosome"/>
</dbReference>
<reference evidence="3 4" key="1">
    <citation type="submission" date="2019-04" db="EMBL/GenBank/DDBJ databases">
        <title>Phreatobacter aquaticus sp. nov.</title>
        <authorList>
            <person name="Choi A."/>
            <person name="Baek K."/>
        </authorList>
    </citation>
    <scope>NUCLEOTIDE SEQUENCE [LARGE SCALE GENOMIC DNA]</scope>
    <source>
        <strain evidence="3 4">NMCR1094</strain>
    </source>
</reference>
<dbReference type="SUPFAM" id="SSF49899">
    <property type="entry name" value="Concanavalin A-like lectins/glucanases"/>
    <property type="match status" value="1"/>
</dbReference>
<accession>A0A4D7QL47</accession>
<dbReference type="InterPro" id="IPR013320">
    <property type="entry name" value="ConA-like_dom_sf"/>
</dbReference>
<sequence length="322" mass="36318">MIRTAWFRSAFDRRGRATRRNLLKSAAVMITAAALPSVRPASAFTPPNDPTAGRSLIFDEPFHRLDPAIWNAGRKATTFDAGHYGRAAFARITGEEGFNPYAIVDDAKADDGKALQISVRHIGRPMNVYAYYGNGLPEYQWVSGNIQTARSDGTILKGWRQGYFEARMWMPRHPLTWPGFWMMNGRSILHPQTSVELDIVEHKGKEPTLYGAYLHEWGQPGEHHEGIGVPTGVDVTLGYNLYGMLVDGAHCALYFNRKAVLDPKTSRPVVWTIGRAAELDRNGDVFWPLLTLALRDDEPYPRPLLPEHRLAHLRIDHFRVYG</sequence>
<evidence type="ECO:0000313" key="4">
    <source>
        <dbReference type="Proteomes" id="UP000298588"/>
    </source>
</evidence>
<dbReference type="PROSITE" id="PS51762">
    <property type="entry name" value="GH16_2"/>
    <property type="match status" value="1"/>
</dbReference>
<feature type="domain" description="GH16" evidence="2">
    <location>
        <begin position="94"/>
        <end position="322"/>
    </location>
</feature>
<evidence type="ECO:0000259" key="2">
    <source>
        <dbReference type="PROSITE" id="PS51762"/>
    </source>
</evidence>
<dbReference type="OrthoDB" id="9809583at2"/>
<dbReference type="Gene3D" id="2.60.120.200">
    <property type="match status" value="1"/>
</dbReference>
<dbReference type="KEGG" id="paqt:E8L99_19680"/>
<comment type="similarity">
    <text evidence="1">Belongs to the glycosyl hydrolase 16 family.</text>
</comment>
<dbReference type="PROSITE" id="PS51318">
    <property type="entry name" value="TAT"/>
    <property type="match status" value="1"/>
</dbReference>
<dbReference type="AlphaFoldDB" id="A0A4D7QL47"/>
<evidence type="ECO:0000313" key="3">
    <source>
        <dbReference type="EMBL" id="QCK87815.1"/>
    </source>
</evidence>